<comment type="caution">
    <text evidence="9">The sequence shown here is derived from an EMBL/GenBank/DDBJ whole genome shotgun (WGS) entry which is preliminary data.</text>
</comment>
<evidence type="ECO:0000256" key="6">
    <source>
        <dbReference type="SAM" id="Phobius"/>
    </source>
</evidence>
<evidence type="ECO:0000256" key="1">
    <source>
        <dbReference type="ARBA" id="ARBA00004141"/>
    </source>
</evidence>
<protein>
    <submittedName>
        <fullName evidence="9">Gpr7 transmembrane protein</fullName>
    </submittedName>
</protein>
<dbReference type="PANTHER" id="PTHR21229">
    <property type="entry name" value="LUNG SEVEN TRANSMEMBRANE RECEPTOR"/>
    <property type="match status" value="1"/>
</dbReference>
<evidence type="ECO:0000256" key="5">
    <source>
        <dbReference type="ARBA" id="ARBA00023136"/>
    </source>
</evidence>
<feature type="transmembrane region" description="Helical" evidence="6">
    <location>
        <begin position="197"/>
        <end position="222"/>
    </location>
</feature>
<evidence type="ECO:0000256" key="7">
    <source>
        <dbReference type="SAM" id="SignalP"/>
    </source>
</evidence>
<evidence type="ECO:0000313" key="10">
    <source>
        <dbReference type="Proteomes" id="UP000019335"/>
    </source>
</evidence>
<comment type="subcellular location">
    <subcellularLocation>
        <location evidence="1">Membrane</location>
        <topology evidence="1">Multi-pass membrane protein</topology>
    </subcellularLocation>
</comment>
<evidence type="ECO:0000256" key="2">
    <source>
        <dbReference type="ARBA" id="ARBA00022692"/>
    </source>
</evidence>
<dbReference type="InterPro" id="IPR053937">
    <property type="entry name" value="GOST_TM"/>
</dbReference>
<dbReference type="OrthoDB" id="19932at2759"/>
<keyword evidence="2 6" id="KW-0812">Transmembrane</keyword>
<dbReference type="GO" id="GO:0005794">
    <property type="term" value="C:Golgi apparatus"/>
    <property type="evidence" value="ECO:0007669"/>
    <property type="project" value="TreeGrafter"/>
</dbReference>
<keyword evidence="4 6" id="KW-1133">Transmembrane helix</keyword>
<name>W7TKC6_9STRA</name>
<feature type="transmembrane region" description="Helical" evidence="6">
    <location>
        <begin position="288"/>
        <end position="304"/>
    </location>
</feature>
<dbReference type="AlphaFoldDB" id="W7TKC6"/>
<evidence type="ECO:0000256" key="4">
    <source>
        <dbReference type="ARBA" id="ARBA00022989"/>
    </source>
</evidence>
<feature type="chain" id="PRO_5004903647" evidence="7">
    <location>
        <begin position="22"/>
        <end position="335"/>
    </location>
</feature>
<keyword evidence="5 6" id="KW-0472">Membrane</keyword>
<dbReference type="Proteomes" id="UP000019335">
    <property type="component" value="Unassembled WGS sequence"/>
</dbReference>
<keyword evidence="10" id="KW-1185">Reference proteome</keyword>
<accession>W7TKC6</accession>
<gene>
    <name evidence="9" type="primary">GCR3</name>
    <name evidence="9" type="ORF">Naga_100787g3</name>
</gene>
<feature type="signal peptide" evidence="7">
    <location>
        <begin position="1"/>
        <end position="21"/>
    </location>
</feature>
<evidence type="ECO:0000313" key="9">
    <source>
        <dbReference type="EMBL" id="EWM20871.1"/>
    </source>
</evidence>
<evidence type="ECO:0000256" key="3">
    <source>
        <dbReference type="ARBA" id="ARBA00022729"/>
    </source>
</evidence>
<evidence type="ECO:0000259" key="8">
    <source>
        <dbReference type="Pfam" id="PF06814"/>
    </source>
</evidence>
<dbReference type="InterPro" id="IPR009637">
    <property type="entry name" value="GPR107/GPR108-like"/>
</dbReference>
<proteinExistence type="predicted"/>
<dbReference type="Pfam" id="PF06814">
    <property type="entry name" value="GOST_TM"/>
    <property type="match status" value="1"/>
</dbReference>
<feature type="transmembrane region" description="Helical" evidence="6">
    <location>
        <begin position="234"/>
        <end position="255"/>
    </location>
</feature>
<reference evidence="9 10" key="1">
    <citation type="journal article" date="2014" name="Mol. Plant">
        <title>Chromosome Scale Genome Assembly and Transcriptome Profiling of Nannochloropsis gaditana in Nitrogen Depletion.</title>
        <authorList>
            <person name="Corteggiani Carpinelli E."/>
            <person name="Telatin A."/>
            <person name="Vitulo N."/>
            <person name="Forcato C."/>
            <person name="D'Angelo M."/>
            <person name="Schiavon R."/>
            <person name="Vezzi A."/>
            <person name="Giacometti G.M."/>
            <person name="Morosinotto T."/>
            <person name="Valle G."/>
        </authorList>
    </citation>
    <scope>NUCLEOTIDE SEQUENCE [LARGE SCALE GENOMIC DNA]</scope>
    <source>
        <strain evidence="9 10">B-31</strain>
    </source>
</reference>
<keyword evidence="3 7" id="KW-0732">Signal</keyword>
<organism evidence="9 10">
    <name type="scientific">Nannochloropsis gaditana</name>
    <dbReference type="NCBI Taxonomy" id="72520"/>
    <lineage>
        <taxon>Eukaryota</taxon>
        <taxon>Sar</taxon>
        <taxon>Stramenopiles</taxon>
        <taxon>Ochrophyta</taxon>
        <taxon>Eustigmatophyceae</taxon>
        <taxon>Eustigmatales</taxon>
        <taxon>Monodopsidaceae</taxon>
        <taxon>Nannochloropsis</taxon>
    </lineage>
</organism>
<sequence>MPHLPSRHFLFALLFPLVVHSFKYQIDERYAETAKWSYTETYMYGSGQGPLAWNNGDASVHLNLSLRLSTLTEEDYVNVSVLFYHQKEAGKEGGAEAGTEGGVDYVPDSDLCALEFPPGASDRAMHTVMAHKVEAAPGEGPASTEWAARVEADYKVLESGVQNVLFQICPPLVSVSEVGLAGELSFRNPYGFLPGRFYGYLPFEGARFFAFLVFFLVYLGLVCKHRGHLLRLHYAILSVLVIATAESLSWFLAFSHMNTRGTPYCCPFPAVVVSAMVFELVQKTVSRALLLLICLGYGIARPSLHKGEWLSLLTLSLLYLGATMLDEASEIAEAP</sequence>
<feature type="transmembrane region" description="Helical" evidence="6">
    <location>
        <begin position="261"/>
        <end position="281"/>
    </location>
</feature>
<dbReference type="GO" id="GO:0016020">
    <property type="term" value="C:membrane"/>
    <property type="evidence" value="ECO:0007669"/>
    <property type="project" value="UniProtKB-SubCell"/>
</dbReference>
<feature type="domain" description="GOST seven transmembrane" evidence="8">
    <location>
        <begin position="208"/>
        <end position="307"/>
    </location>
</feature>
<dbReference type="PANTHER" id="PTHR21229:SF1">
    <property type="entry name" value="GH17801P"/>
    <property type="match status" value="1"/>
</dbReference>
<dbReference type="EMBL" id="AZIL01002754">
    <property type="protein sequence ID" value="EWM20871.1"/>
    <property type="molecule type" value="Genomic_DNA"/>
</dbReference>